<evidence type="ECO:0008006" key="4">
    <source>
        <dbReference type="Google" id="ProtNLM"/>
    </source>
</evidence>
<feature type="transmembrane region" description="Helical" evidence="1">
    <location>
        <begin position="224"/>
        <end position="243"/>
    </location>
</feature>
<keyword evidence="1" id="KW-0472">Membrane</keyword>
<feature type="transmembrane region" description="Helical" evidence="1">
    <location>
        <begin position="107"/>
        <end position="126"/>
    </location>
</feature>
<dbReference type="AlphaFoldDB" id="A0A8X6NAF3"/>
<evidence type="ECO:0000256" key="1">
    <source>
        <dbReference type="SAM" id="Phobius"/>
    </source>
</evidence>
<feature type="transmembrane region" description="Helical" evidence="1">
    <location>
        <begin position="313"/>
        <end position="338"/>
    </location>
</feature>
<evidence type="ECO:0000313" key="3">
    <source>
        <dbReference type="Proteomes" id="UP000887013"/>
    </source>
</evidence>
<keyword evidence="1" id="KW-1133">Transmembrane helix</keyword>
<feature type="transmembrane region" description="Helical" evidence="1">
    <location>
        <begin position="160"/>
        <end position="179"/>
    </location>
</feature>
<feature type="transmembrane region" description="Helical" evidence="1">
    <location>
        <begin position="74"/>
        <end position="95"/>
    </location>
</feature>
<proteinExistence type="predicted"/>
<dbReference type="Proteomes" id="UP000887013">
    <property type="component" value="Unassembled WGS sequence"/>
</dbReference>
<reference evidence="2" key="1">
    <citation type="submission" date="2020-08" db="EMBL/GenBank/DDBJ databases">
        <title>Multicomponent nature underlies the extraordinary mechanical properties of spider dragline silk.</title>
        <authorList>
            <person name="Kono N."/>
            <person name="Nakamura H."/>
            <person name="Mori M."/>
            <person name="Yoshida Y."/>
            <person name="Ohtoshi R."/>
            <person name="Malay A.D."/>
            <person name="Moran D.A.P."/>
            <person name="Tomita M."/>
            <person name="Numata K."/>
            <person name="Arakawa K."/>
        </authorList>
    </citation>
    <scope>NUCLEOTIDE SEQUENCE</scope>
</reference>
<sequence>MNSLTLLRRKRNDLQTINAHEISLNENYKIFPKVLKQEKSTRNNNPLNPFLKSLAMFGLYIIQKDEMYKKCGKLLRFLHSSTVFISLHYWILLYLSYFVRNEGTWKIFNQTLVIGTSVATYDFVLIRKKQIEAFVRYFTYDRAVPICSTEKRKLLKRVHIFNAIVWLYTLFWVATFLGLPTKKKPEEHFTEFFYTHVVNKTSHAFGKFLIQINDAYLCLLTEGTLTSVVGLYIVSLCTASIWFKKMGKNVSAASLDLNKLQRLYDLLLSRIHLLDGAFSLSVLLWYFMVTLTLCIRVIAIIGDDSSDSDIQGMLIIGFGLFRGTFMILIGIAFCAQYLTDTAKGAILKIEIFTVNIKNSVAYQELTILLRMLELKPPVVTLWNFCAIGKPFLMSCVQTMVTYVIICLQMTPAEEKVPWYAKKFSKFHTILRLVAWVLRFVNSARKRVVSMRKEEKLSLEEIENAEILLIRSVQAQSILKEKSVPILCVFKDKNNISRVRTPNTEFIDYPIFCHQFYCPTIVPLIQDL</sequence>
<name>A0A8X6NAF3_NEPPI</name>
<accession>A0A8X6NAF3</accession>
<keyword evidence="3" id="KW-1185">Reference proteome</keyword>
<protein>
    <recommendedName>
        <fullName evidence="4">Gustatory receptor</fullName>
    </recommendedName>
</protein>
<dbReference type="EMBL" id="BMAW01102198">
    <property type="protein sequence ID" value="GFT03120.1"/>
    <property type="molecule type" value="Genomic_DNA"/>
</dbReference>
<keyword evidence="1" id="KW-0812">Transmembrane</keyword>
<dbReference type="OrthoDB" id="6426690at2759"/>
<comment type="caution">
    <text evidence="2">The sequence shown here is derived from an EMBL/GenBank/DDBJ whole genome shotgun (WGS) entry which is preliminary data.</text>
</comment>
<organism evidence="2 3">
    <name type="scientific">Nephila pilipes</name>
    <name type="common">Giant wood spider</name>
    <name type="synonym">Nephila maculata</name>
    <dbReference type="NCBI Taxonomy" id="299642"/>
    <lineage>
        <taxon>Eukaryota</taxon>
        <taxon>Metazoa</taxon>
        <taxon>Ecdysozoa</taxon>
        <taxon>Arthropoda</taxon>
        <taxon>Chelicerata</taxon>
        <taxon>Arachnida</taxon>
        <taxon>Araneae</taxon>
        <taxon>Araneomorphae</taxon>
        <taxon>Entelegynae</taxon>
        <taxon>Araneoidea</taxon>
        <taxon>Nephilidae</taxon>
        <taxon>Nephila</taxon>
    </lineage>
</organism>
<evidence type="ECO:0000313" key="2">
    <source>
        <dbReference type="EMBL" id="GFT03120.1"/>
    </source>
</evidence>
<gene>
    <name evidence="2" type="primary">AVEN_165720_1</name>
    <name evidence="2" type="ORF">NPIL_305251</name>
</gene>
<feature type="transmembrane region" description="Helical" evidence="1">
    <location>
        <begin position="277"/>
        <end position="301"/>
    </location>
</feature>